<name>A0ACD5FLE7_STAHY</name>
<dbReference type="EMBL" id="CP171742">
    <property type="protein sequence ID" value="XKR68813.1"/>
    <property type="molecule type" value="Genomic_DNA"/>
</dbReference>
<proteinExistence type="predicted"/>
<dbReference type="Proteomes" id="UP001234913">
    <property type="component" value="Chromosome"/>
</dbReference>
<protein>
    <submittedName>
        <fullName evidence="1">Uncharacterized protein</fullName>
    </submittedName>
</protein>
<reference evidence="1" key="1">
    <citation type="submission" date="2024-09" db="EMBL/GenBank/DDBJ databases">
        <authorList>
            <person name="Gagne-Thivierge C."/>
        </authorList>
    </citation>
    <scope>NUCLEOTIDE SEQUENCE</scope>
    <source>
        <strain evidence="1">SC310</strain>
    </source>
</reference>
<evidence type="ECO:0000313" key="2">
    <source>
        <dbReference type="Proteomes" id="UP001234913"/>
    </source>
</evidence>
<evidence type="ECO:0000313" key="1">
    <source>
        <dbReference type="EMBL" id="XKR68813.1"/>
    </source>
</evidence>
<gene>
    <name evidence="1" type="ORF">QUC96_010225</name>
</gene>
<organism evidence="1 2">
    <name type="scientific">Staphylococcus hyicus</name>
    <dbReference type="NCBI Taxonomy" id="1284"/>
    <lineage>
        <taxon>Bacteria</taxon>
        <taxon>Bacillati</taxon>
        <taxon>Bacillota</taxon>
        <taxon>Bacilli</taxon>
        <taxon>Bacillales</taxon>
        <taxon>Staphylococcaceae</taxon>
        <taxon>Staphylococcus</taxon>
    </lineage>
</organism>
<accession>A0ACD5FLE7</accession>
<keyword evidence="2" id="KW-1185">Reference proteome</keyword>
<sequence>MAKYKVLTQYKDKSLGKVLNVNDVVEMSVRRANEVNKKGKPQNGMLQRIDVK</sequence>